<dbReference type="OrthoDB" id="9991874at2"/>
<keyword evidence="3" id="KW-0614">Plasmid</keyword>
<evidence type="ECO:0000256" key="1">
    <source>
        <dbReference type="SAM" id="MobiDB-lite"/>
    </source>
</evidence>
<dbReference type="AlphaFoldDB" id="A0A0C6FKI0"/>
<gene>
    <name evidence="3" type="ORF">Maq22A_1p33420</name>
</gene>
<evidence type="ECO:0000313" key="4">
    <source>
        <dbReference type="Proteomes" id="UP000061432"/>
    </source>
</evidence>
<evidence type="ECO:0000256" key="2">
    <source>
        <dbReference type="SAM" id="Phobius"/>
    </source>
</evidence>
<reference evidence="4" key="2">
    <citation type="submission" date="2015-01" db="EMBL/GenBank/DDBJ databases">
        <title>Complete genome sequence of Methylobacterium aquaticum strain 22A.</title>
        <authorList>
            <person name="Tani A."/>
            <person name="Ogura Y."/>
            <person name="Hayashi T."/>
        </authorList>
    </citation>
    <scope>NUCLEOTIDE SEQUENCE [LARGE SCALE GENOMIC DNA]</scope>
    <source>
        <strain evidence="4">MA-22A</strain>
        <plasmid evidence="4">Plasmid pMaq22A_1p DNA</plasmid>
    </source>
</reference>
<accession>A0A0C6FKI0</accession>
<dbReference type="Proteomes" id="UP000061432">
    <property type="component" value="Plasmid pMaq22A_1p"/>
</dbReference>
<protein>
    <submittedName>
        <fullName evidence="3">Uncharacterized protein</fullName>
    </submittedName>
</protein>
<geneLocation type="plasmid" evidence="4">
    <name>pMaq22A_1p DNA</name>
</geneLocation>
<organism evidence="3 4">
    <name type="scientific">Methylobacterium aquaticum</name>
    <dbReference type="NCBI Taxonomy" id="270351"/>
    <lineage>
        <taxon>Bacteria</taxon>
        <taxon>Pseudomonadati</taxon>
        <taxon>Pseudomonadota</taxon>
        <taxon>Alphaproteobacteria</taxon>
        <taxon>Hyphomicrobiales</taxon>
        <taxon>Methylobacteriaceae</taxon>
        <taxon>Methylobacterium</taxon>
    </lineage>
</organism>
<name>A0A0C6FKI0_9HYPH</name>
<dbReference type="RefSeq" id="WP_060850139.1">
    <property type="nucleotide sequence ID" value="NZ_AP014705.1"/>
</dbReference>
<keyword evidence="2" id="KW-0812">Transmembrane</keyword>
<dbReference type="EMBL" id="AP014705">
    <property type="protein sequence ID" value="BAQ48978.1"/>
    <property type="molecule type" value="Genomic_DNA"/>
</dbReference>
<evidence type="ECO:0000313" key="3">
    <source>
        <dbReference type="EMBL" id="BAQ48978.1"/>
    </source>
</evidence>
<keyword evidence="2" id="KW-1133">Transmembrane helix</keyword>
<feature type="compositionally biased region" description="Polar residues" evidence="1">
    <location>
        <begin position="1"/>
        <end position="10"/>
    </location>
</feature>
<proteinExistence type="predicted"/>
<feature type="region of interest" description="Disordered" evidence="1">
    <location>
        <begin position="1"/>
        <end position="24"/>
    </location>
</feature>
<dbReference type="PATRIC" id="fig|270351.10.peg.6002"/>
<keyword evidence="2" id="KW-0472">Membrane</keyword>
<sequence>MTTAVTSASVTGHPALNPVRREASPLTAPRAAALVEDISRYRTIDSPLALGLAVAASVAVTVLMRLVL</sequence>
<dbReference type="KEGG" id="maqu:Maq22A_1p33420"/>
<reference evidence="3 4" key="1">
    <citation type="journal article" date="2015" name="Genome Announc.">
        <title>Complete Genome Sequence of Methylobacterium aquaticum Strain 22A, Isolated from Racomitrium japonicum Moss.</title>
        <authorList>
            <person name="Tani A."/>
            <person name="Ogura Y."/>
            <person name="Hayashi T."/>
            <person name="Kimbara K."/>
        </authorList>
    </citation>
    <scope>NUCLEOTIDE SEQUENCE [LARGE SCALE GENOMIC DNA]</scope>
    <source>
        <strain evidence="3 4">MA-22A</strain>
        <plasmid evidence="4">Plasmid pMaq22A_1p DNA</plasmid>
    </source>
</reference>
<feature type="transmembrane region" description="Helical" evidence="2">
    <location>
        <begin position="48"/>
        <end position="67"/>
    </location>
</feature>